<gene>
    <name evidence="3" type="ORF">GCM10009114_03810</name>
</gene>
<proteinExistence type="predicted"/>
<evidence type="ECO:0000313" key="3">
    <source>
        <dbReference type="EMBL" id="GAA0852780.1"/>
    </source>
</evidence>
<keyword evidence="1" id="KW-0472">Membrane</keyword>
<evidence type="ECO:0000256" key="1">
    <source>
        <dbReference type="SAM" id="Phobius"/>
    </source>
</evidence>
<feature type="transmembrane region" description="Helical" evidence="1">
    <location>
        <begin position="30"/>
        <end position="53"/>
    </location>
</feature>
<dbReference type="PANTHER" id="PTHR12879:SF8">
    <property type="entry name" value="SPHINGOLIPID DELTA(4)-DESATURASE DES1"/>
    <property type="match status" value="1"/>
</dbReference>
<dbReference type="Proteomes" id="UP001500359">
    <property type="component" value="Unassembled WGS sequence"/>
</dbReference>
<keyword evidence="1" id="KW-0812">Transmembrane</keyword>
<dbReference type="EMBL" id="BAAAFD010000001">
    <property type="protein sequence ID" value="GAA0852780.1"/>
    <property type="molecule type" value="Genomic_DNA"/>
</dbReference>
<dbReference type="RefSeq" id="WP_343856020.1">
    <property type="nucleotide sequence ID" value="NZ_BAAAFD010000001.1"/>
</dbReference>
<name>A0ABN1LCN9_9ALTE</name>
<keyword evidence="4" id="KW-1185">Reference proteome</keyword>
<reference evidence="3 4" key="1">
    <citation type="journal article" date="2019" name="Int. J. Syst. Evol. Microbiol.">
        <title>The Global Catalogue of Microorganisms (GCM) 10K type strain sequencing project: providing services to taxonomists for standard genome sequencing and annotation.</title>
        <authorList>
            <consortium name="The Broad Institute Genomics Platform"/>
            <consortium name="The Broad Institute Genome Sequencing Center for Infectious Disease"/>
            <person name="Wu L."/>
            <person name="Ma J."/>
        </authorList>
    </citation>
    <scope>NUCLEOTIDE SEQUENCE [LARGE SCALE GENOMIC DNA]</scope>
    <source>
        <strain evidence="3 4">JCM 15896</strain>
    </source>
</reference>
<comment type="caution">
    <text evidence="3">The sequence shown here is derived from an EMBL/GenBank/DDBJ whole genome shotgun (WGS) entry which is preliminary data.</text>
</comment>
<dbReference type="Pfam" id="PF00487">
    <property type="entry name" value="FA_desaturase"/>
    <property type="match status" value="1"/>
</dbReference>
<evidence type="ECO:0000313" key="4">
    <source>
        <dbReference type="Proteomes" id="UP001500359"/>
    </source>
</evidence>
<accession>A0ABN1LCN9</accession>
<sequence>MLRLAEYVSSEEIKDLCQTSDAWGWYRVSINYALISLAFSLFIITPNLLTLLLGSWLMGGRILGVAVLAHDASHGSLFRSAKLNKIVGRWLLGGFVFVDFDEFKASHLAHHQLAGTVQDPDRLFVQGYPATPNSMLRKLLRDVTGVNGVKELLYQIKTSNWQKRLRNLVIHSVALSLLIAFQAPWAYAIFWLAYLFTYPLLSRMRIMGEHGNVSDSLKLDPRLNTRTTYANFLEKLMLAPNQVNYHLEHHIHQNIPAHNLAKAHRLFKDRGMYLDFDCIEQNYWAVLKRNISKSHGKSNLKRHAASSISEV</sequence>
<feature type="transmembrane region" description="Helical" evidence="1">
    <location>
        <begin position="168"/>
        <end position="196"/>
    </location>
</feature>
<dbReference type="CDD" id="cd03510">
    <property type="entry name" value="Rhizobitoxine-FADS-like"/>
    <property type="match status" value="1"/>
</dbReference>
<feature type="domain" description="Fatty acid desaturase" evidence="2">
    <location>
        <begin position="49"/>
        <end position="269"/>
    </location>
</feature>
<evidence type="ECO:0000259" key="2">
    <source>
        <dbReference type="Pfam" id="PF00487"/>
    </source>
</evidence>
<keyword evidence="1" id="KW-1133">Transmembrane helix</keyword>
<dbReference type="PANTHER" id="PTHR12879">
    <property type="entry name" value="SPHINGOLIPID DELTA 4 DESATURASE/C-4 HYDROXYLASE PROTEIN DES2"/>
    <property type="match status" value="1"/>
</dbReference>
<organism evidence="3 4">
    <name type="scientific">Aliiglaciecola litoralis</name>
    <dbReference type="NCBI Taxonomy" id="582857"/>
    <lineage>
        <taxon>Bacteria</taxon>
        <taxon>Pseudomonadati</taxon>
        <taxon>Pseudomonadota</taxon>
        <taxon>Gammaproteobacteria</taxon>
        <taxon>Alteromonadales</taxon>
        <taxon>Alteromonadaceae</taxon>
        <taxon>Aliiglaciecola</taxon>
    </lineage>
</organism>
<protein>
    <submittedName>
        <fullName evidence="3">Fatty acid desaturase family protein</fullName>
    </submittedName>
</protein>
<dbReference type="InterPro" id="IPR005804">
    <property type="entry name" value="FA_desaturase_dom"/>
</dbReference>